<dbReference type="Proteomes" id="UP000800038">
    <property type="component" value="Unassembled WGS sequence"/>
</dbReference>
<keyword evidence="2" id="KW-1185">Reference proteome</keyword>
<evidence type="ECO:0000313" key="1">
    <source>
        <dbReference type="EMBL" id="KAF1942619.1"/>
    </source>
</evidence>
<name>A0A6A5SSQ6_9PLEO</name>
<reference evidence="1" key="1">
    <citation type="journal article" date="2020" name="Stud. Mycol.">
        <title>101 Dothideomycetes genomes: a test case for predicting lifestyles and emergence of pathogens.</title>
        <authorList>
            <person name="Haridas S."/>
            <person name="Albert R."/>
            <person name="Binder M."/>
            <person name="Bloem J."/>
            <person name="Labutti K."/>
            <person name="Salamov A."/>
            <person name="Andreopoulos B."/>
            <person name="Baker S."/>
            <person name="Barry K."/>
            <person name="Bills G."/>
            <person name="Bluhm B."/>
            <person name="Cannon C."/>
            <person name="Castanera R."/>
            <person name="Culley D."/>
            <person name="Daum C."/>
            <person name="Ezra D."/>
            <person name="Gonzalez J."/>
            <person name="Henrissat B."/>
            <person name="Kuo A."/>
            <person name="Liang C."/>
            <person name="Lipzen A."/>
            <person name="Lutzoni F."/>
            <person name="Magnuson J."/>
            <person name="Mondo S."/>
            <person name="Nolan M."/>
            <person name="Ohm R."/>
            <person name="Pangilinan J."/>
            <person name="Park H.-J."/>
            <person name="Ramirez L."/>
            <person name="Alfaro M."/>
            <person name="Sun H."/>
            <person name="Tritt A."/>
            <person name="Yoshinaga Y."/>
            <person name="Zwiers L.-H."/>
            <person name="Turgeon B."/>
            <person name="Goodwin S."/>
            <person name="Spatafora J."/>
            <person name="Crous P."/>
            <person name="Grigoriev I."/>
        </authorList>
    </citation>
    <scope>NUCLEOTIDE SEQUENCE</scope>
    <source>
        <strain evidence="1">CBS 161.51</strain>
    </source>
</reference>
<dbReference type="AlphaFoldDB" id="A0A6A5SSQ6"/>
<evidence type="ECO:0000313" key="2">
    <source>
        <dbReference type="Proteomes" id="UP000800038"/>
    </source>
</evidence>
<organism evidence="1 2">
    <name type="scientific">Clathrospora elynae</name>
    <dbReference type="NCBI Taxonomy" id="706981"/>
    <lineage>
        <taxon>Eukaryota</taxon>
        <taxon>Fungi</taxon>
        <taxon>Dikarya</taxon>
        <taxon>Ascomycota</taxon>
        <taxon>Pezizomycotina</taxon>
        <taxon>Dothideomycetes</taxon>
        <taxon>Pleosporomycetidae</taxon>
        <taxon>Pleosporales</taxon>
        <taxon>Diademaceae</taxon>
        <taxon>Clathrospora</taxon>
    </lineage>
</organism>
<accession>A0A6A5SSQ6</accession>
<dbReference type="EMBL" id="ML976033">
    <property type="protein sequence ID" value="KAF1942619.1"/>
    <property type="molecule type" value="Genomic_DNA"/>
</dbReference>
<protein>
    <submittedName>
        <fullName evidence="1">Uncharacterized protein</fullName>
    </submittedName>
</protein>
<dbReference type="OrthoDB" id="3681237at2759"/>
<gene>
    <name evidence="1" type="ORF">EJ02DRAFT_163128</name>
</gene>
<sequence>MWPVNETNLILKPIVSNTAIDLVRRTEFELERSLVRPERYPAAKHPAWRLPALLLYKDADLEPLPRTVPLRISLCLRNSY</sequence>
<proteinExistence type="predicted"/>